<dbReference type="PROSITE" id="PS52029">
    <property type="entry name" value="LD_TPASE"/>
    <property type="match status" value="1"/>
</dbReference>
<dbReference type="GO" id="GO:0071972">
    <property type="term" value="F:peptidoglycan L,D-transpeptidase activity"/>
    <property type="evidence" value="ECO:0007669"/>
    <property type="project" value="TreeGrafter"/>
</dbReference>
<evidence type="ECO:0000259" key="9">
    <source>
        <dbReference type="PROSITE" id="PS52029"/>
    </source>
</evidence>
<feature type="domain" description="L,D-TPase catalytic" evidence="9">
    <location>
        <begin position="212"/>
        <end position="345"/>
    </location>
</feature>
<evidence type="ECO:0000313" key="11">
    <source>
        <dbReference type="Proteomes" id="UP000017819"/>
    </source>
</evidence>
<dbReference type="PANTHER" id="PTHR30582">
    <property type="entry name" value="L,D-TRANSPEPTIDASE"/>
    <property type="match status" value="1"/>
</dbReference>
<dbReference type="PATRIC" id="fig|631454.5.peg.1293"/>
<comment type="similarity">
    <text evidence="2">Belongs to the YkuD family.</text>
</comment>
<dbReference type="AlphaFoldDB" id="V4TJ71"/>
<dbReference type="EMBL" id="AWXZ01000017">
    <property type="protein sequence ID" value="ESR25973.1"/>
    <property type="molecule type" value="Genomic_DNA"/>
</dbReference>
<dbReference type="RefSeq" id="WP_023431453.1">
    <property type="nucleotide sequence ID" value="NZ_AWXZ01000017.1"/>
</dbReference>
<dbReference type="GO" id="GO:0016740">
    <property type="term" value="F:transferase activity"/>
    <property type="evidence" value="ECO:0007669"/>
    <property type="project" value="UniProtKB-KW"/>
</dbReference>
<feature type="active site" description="Proton donor/acceptor" evidence="7">
    <location>
        <position position="305"/>
    </location>
</feature>
<dbReference type="InterPro" id="IPR038063">
    <property type="entry name" value="Transpep_catalytic_dom"/>
</dbReference>
<comment type="caution">
    <text evidence="10">The sequence shown here is derived from an EMBL/GenBank/DDBJ whole genome shotgun (WGS) entry which is preliminary data.</text>
</comment>
<dbReference type="Gene3D" id="1.10.101.10">
    <property type="entry name" value="PGBD-like superfamily/PGBD"/>
    <property type="match status" value="1"/>
</dbReference>
<dbReference type="SUPFAM" id="SSF141523">
    <property type="entry name" value="L,D-transpeptidase catalytic domain-like"/>
    <property type="match status" value="1"/>
</dbReference>
<dbReference type="eggNOG" id="COG1376">
    <property type="taxonomic scope" value="Bacteria"/>
</dbReference>
<dbReference type="InterPro" id="IPR002477">
    <property type="entry name" value="Peptidoglycan-bd-like"/>
</dbReference>
<proteinExistence type="inferred from homology"/>
<dbReference type="Proteomes" id="UP000017819">
    <property type="component" value="Unassembled WGS sequence"/>
</dbReference>
<dbReference type="PANTHER" id="PTHR30582:SF30">
    <property type="entry name" value="BLR4375 PROTEIN"/>
    <property type="match status" value="1"/>
</dbReference>
<name>V4TJ71_9HYPH</name>
<evidence type="ECO:0000256" key="6">
    <source>
        <dbReference type="ARBA" id="ARBA00023316"/>
    </source>
</evidence>
<feature type="signal peptide" evidence="8">
    <location>
        <begin position="1"/>
        <end position="25"/>
    </location>
</feature>
<feature type="chain" id="PRO_5004727704" description="L,D-TPase catalytic domain-containing protein" evidence="8">
    <location>
        <begin position="26"/>
        <end position="346"/>
    </location>
</feature>
<dbReference type="Pfam" id="PF03734">
    <property type="entry name" value="YkuD"/>
    <property type="match status" value="1"/>
</dbReference>
<dbReference type="GO" id="GO:0071555">
    <property type="term" value="P:cell wall organization"/>
    <property type="evidence" value="ECO:0007669"/>
    <property type="project" value="UniProtKB-UniRule"/>
</dbReference>
<evidence type="ECO:0000256" key="5">
    <source>
        <dbReference type="ARBA" id="ARBA00022984"/>
    </source>
</evidence>
<keyword evidence="6 7" id="KW-0961">Cell wall biogenesis/degradation</keyword>
<dbReference type="UniPathway" id="UPA00219"/>
<keyword evidence="3" id="KW-0808">Transferase</keyword>
<dbReference type="SUPFAM" id="SSF47090">
    <property type="entry name" value="PGBD-like"/>
    <property type="match status" value="1"/>
</dbReference>
<evidence type="ECO:0000256" key="2">
    <source>
        <dbReference type="ARBA" id="ARBA00005992"/>
    </source>
</evidence>
<feature type="active site" description="Nucleophile" evidence="7">
    <location>
        <position position="321"/>
    </location>
</feature>
<dbReference type="InterPro" id="IPR050979">
    <property type="entry name" value="LD-transpeptidase"/>
</dbReference>
<dbReference type="CDD" id="cd16913">
    <property type="entry name" value="YkuD_like"/>
    <property type="match status" value="1"/>
</dbReference>
<dbReference type="Gene3D" id="2.40.440.10">
    <property type="entry name" value="L,D-transpeptidase catalytic domain-like"/>
    <property type="match status" value="1"/>
</dbReference>
<gene>
    <name evidence="10" type="ORF">N177_1308</name>
</gene>
<dbReference type="GO" id="GO:0008360">
    <property type="term" value="P:regulation of cell shape"/>
    <property type="evidence" value="ECO:0007669"/>
    <property type="project" value="UniProtKB-UniRule"/>
</dbReference>
<keyword evidence="4 7" id="KW-0133">Cell shape</keyword>
<keyword evidence="11" id="KW-1185">Reference proteome</keyword>
<organism evidence="10 11">
    <name type="scientific">Lutibaculum baratangense AMV1</name>
    <dbReference type="NCBI Taxonomy" id="631454"/>
    <lineage>
        <taxon>Bacteria</taxon>
        <taxon>Pseudomonadati</taxon>
        <taxon>Pseudomonadota</taxon>
        <taxon>Alphaproteobacteria</taxon>
        <taxon>Hyphomicrobiales</taxon>
        <taxon>Tepidamorphaceae</taxon>
        <taxon>Lutibaculum</taxon>
    </lineage>
</organism>
<dbReference type="InterPro" id="IPR036366">
    <property type="entry name" value="PGBDSf"/>
</dbReference>
<dbReference type="GO" id="GO:0018104">
    <property type="term" value="P:peptidoglycan-protein cross-linking"/>
    <property type="evidence" value="ECO:0007669"/>
    <property type="project" value="TreeGrafter"/>
</dbReference>
<evidence type="ECO:0000256" key="7">
    <source>
        <dbReference type="PROSITE-ProRule" id="PRU01373"/>
    </source>
</evidence>
<dbReference type="STRING" id="631454.N177_1308"/>
<keyword evidence="8" id="KW-0732">Signal</keyword>
<reference evidence="10 11" key="1">
    <citation type="journal article" date="2014" name="Genome Announc.">
        <title>Draft Genome Sequence of Lutibaculum baratangense Strain AMV1T, Isolated from a Mud Volcano in Andamans, India.</title>
        <authorList>
            <person name="Singh A."/>
            <person name="Sreenivas A."/>
            <person name="Sathyanarayana Reddy G."/>
            <person name="Pinnaka A.K."/>
            <person name="Shivaji S."/>
        </authorList>
    </citation>
    <scope>NUCLEOTIDE SEQUENCE [LARGE SCALE GENOMIC DNA]</scope>
    <source>
        <strain evidence="10 11">AMV1</strain>
    </source>
</reference>
<accession>V4TJ71</accession>
<dbReference type="GO" id="GO:0005576">
    <property type="term" value="C:extracellular region"/>
    <property type="evidence" value="ECO:0007669"/>
    <property type="project" value="TreeGrafter"/>
</dbReference>
<comment type="pathway">
    <text evidence="1 7">Cell wall biogenesis; peptidoglycan biosynthesis.</text>
</comment>
<evidence type="ECO:0000256" key="3">
    <source>
        <dbReference type="ARBA" id="ARBA00022679"/>
    </source>
</evidence>
<protein>
    <recommendedName>
        <fullName evidence="9">L,D-TPase catalytic domain-containing protein</fullName>
    </recommendedName>
</protein>
<dbReference type="InterPro" id="IPR036365">
    <property type="entry name" value="PGBD-like_sf"/>
</dbReference>
<dbReference type="InterPro" id="IPR005490">
    <property type="entry name" value="LD_TPept_cat_dom"/>
</dbReference>
<evidence type="ECO:0000256" key="1">
    <source>
        <dbReference type="ARBA" id="ARBA00004752"/>
    </source>
</evidence>
<evidence type="ECO:0000256" key="8">
    <source>
        <dbReference type="SAM" id="SignalP"/>
    </source>
</evidence>
<evidence type="ECO:0000313" key="10">
    <source>
        <dbReference type="EMBL" id="ESR25973.1"/>
    </source>
</evidence>
<sequence>MAQPTSTVLLRTFTALALCTGLAHAQEYDAPAPAEGPETIVGESLETRQTLIGLVAYAEDRGLPEGQSLIGMKLQILLDRAHASPGVIDGYGGENTAKALRVFEELNGFPVDGVLDPDTWEALSSDASPTTQIYEITGEDLEHPFEPLPEDYAELAALDRLGWESPTEMLSERFHMDVDLLKALNPGAAFDRAGERILVADPAGAPPADRVVRIVADRSAAKLSAFDADGNLVVAYPATIGSRDTPSPSGTFEVTAIAPDPVYYYRPDENFQQGDNDEPLELPPGPNNPVGTRWIDLSKDTYGIHGTAEPAEIDKTFSHGCVRLTNWDVEELAELVEVGATVEFVK</sequence>
<dbReference type="Pfam" id="PF01471">
    <property type="entry name" value="PG_binding_1"/>
    <property type="match status" value="1"/>
</dbReference>
<evidence type="ECO:0000256" key="4">
    <source>
        <dbReference type="ARBA" id="ARBA00022960"/>
    </source>
</evidence>
<keyword evidence="5 7" id="KW-0573">Peptidoglycan synthesis</keyword>